<dbReference type="PANTHER" id="PTHR13222:SF1">
    <property type="entry name" value="RB1-INDUCIBLE COILED-COIL PROTEIN 1"/>
    <property type="match status" value="1"/>
</dbReference>
<dbReference type="Proteomes" id="UP000823046">
    <property type="component" value="Unassembled WGS sequence"/>
</dbReference>
<accession>A0ABQ7JFH2</accession>
<organism evidence="1 2">
    <name type="scientific">Cardiosporidium cionae</name>
    <dbReference type="NCBI Taxonomy" id="476202"/>
    <lineage>
        <taxon>Eukaryota</taxon>
        <taxon>Sar</taxon>
        <taxon>Alveolata</taxon>
        <taxon>Apicomplexa</taxon>
        <taxon>Aconoidasida</taxon>
        <taxon>Nephromycida</taxon>
        <taxon>Cardiosporidium</taxon>
    </lineage>
</organism>
<comment type="caution">
    <text evidence="1">The sequence shown here is derived from an EMBL/GenBank/DDBJ whole genome shotgun (WGS) entry which is preliminary data.</text>
</comment>
<reference evidence="1 2" key="1">
    <citation type="journal article" date="2020" name="bioRxiv">
        <title>Metabolic contributions of an alphaproteobacterial endosymbiont in the apicomplexan Cardiosporidium cionae.</title>
        <authorList>
            <person name="Hunter E.S."/>
            <person name="Paight C.J."/>
            <person name="Lane C.E."/>
        </authorList>
    </citation>
    <scope>NUCLEOTIDE SEQUENCE [LARGE SCALE GENOMIC DNA]</scope>
    <source>
        <strain evidence="1">ESH_2018</strain>
    </source>
</reference>
<gene>
    <name evidence="1" type="ORF">IE077_004414</name>
</gene>
<protein>
    <submittedName>
        <fullName evidence="1">Uncharacterized protein</fullName>
    </submittedName>
</protein>
<sequence length="389" mass="45782">MKVPLKKVYFYRHYERLLQNTESYDKLKMENMNLKTIRALDEFPVGVFEGELTLVEQNIIDRTLMHCSESAFQNFCGNIKQSQKYMKESRMFAFFSNEMTKRLKIQQEADEILQTNILEHKRKVEEWMESFSALIKTLSLHYDKLKETFFEALEKLNHMELHPALMTSTQKTLAEINWIIEEDSLLSCLNEIKFISENQEKSFDALLHVLPAPPMTFSSYSVCQRLQIESSQKSALTEILKAHEQLEYKKNFIQQQWEIAFLHTLQRISTYFSFKTRLKKIHDIGVIYRASFLQLEEAATLLDRIYKFPSTYIFSLEEVIRRRKFHQIYFETASVAKEGLHSMCQAEIRKRIEVLSPPSVVFEIPDLECSLPPISSATLPSSSNEFHHL</sequence>
<keyword evidence="2" id="KW-1185">Reference proteome</keyword>
<dbReference type="EMBL" id="JADAQX010000025">
    <property type="protein sequence ID" value="KAF8822772.1"/>
    <property type="molecule type" value="Genomic_DNA"/>
</dbReference>
<proteinExistence type="predicted"/>
<dbReference type="InterPro" id="IPR040040">
    <property type="entry name" value="ATG11"/>
</dbReference>
<name>A0ABQ7JFH2_9APIC</name>
<evidence type="ECO:0000313" key="1">
    <source>
        <dbReference type="EMBL" id="KAF8822772.1"/>
    </source>
</evidence>
<dbReference type="PANTHER" id="PTHR13222">
    <property type="entry name" value="RB1-INDUCIBLE COILED-COIL"/>
    <property type="match status" value="1"/>
</dbReference>
<evidence type="ECO:0000313" key="2">
    <source>
        <dbReference type="Proteomes" id="UP000823046"/>
    </source>
</evidence>